<feature type="binding site" evidence="7">
    <location>
        <position position="147"/>
    </location>
    <ligand>
        <name>NADPH</name>
        <dbReference type="ChEBI" id="CHEBI:57783"/>
    </ligand>
</feature>
<comment type="subcellular location">
    <subcellularLocation>
        <location evidence="7">Cytoplasm</location>
    </subcellularLocation>
</comment>
<evidence type="ECO:0000313" key="15">
    <source>
        <dbReference type="EMBL" id="HIZ15331.1"/>
    </source>
</evidence>
<dbReference type="PANTHER" id="PTHR11728">
    <property type="entry name" value="GLYCEROL-3-PHOSPHATE DEHYDROGENASE"/>
    <property type="match status" value="1"/>
</dbReference>
<dbReference type="PIRSF" id="PIRSF000114">
    <property type="entry name" value="Glycerol-3-P_dh"/>
    <property type="match status" value="1"/>
</dbReference>
<keyword evidence="2 7" id="KW-0444">Lipid biosynthesis</keyword>
<feature type="binding site" evidence="9">
    <location>
        <begin position="262"/>
        <end position="263"/>
    </location>
    <ligand>
        <name>substrate</name>
    </ligand>
</feature>
<dbReference type="PANTHER" id="PTHR11728:SF1">
    <property type="entry name" value="GLYCEROL-3-PHOSPHATE DEHYDROGENASE [NAD(+)] 2, CHLOROPLASTIC"/>
    <property type="match status" value="1"/>
</dbReference>
<keyword evidence="6 7" id="KW-1208">Phospholipid metabolism</keyword>
<feature type="active site" description="Proton acceptor" evidence="7 8">
    <location>
        <position position="198"/>
    </location>
</feature>
<evidence type="ECO:0000256" key="4">
    <source>
        <dbReference type="ARBA" id="ARBA00023098"/>
    </source>
</evidence>
<evidence type="ECO:0000256" key="12">
    <source>
        <dbReference type="RuleBase" id="RU000439"/>
    </source>
</evidence>
<gene>
    <name evidence="7" type="primary">gpsA</name>
    <name evidence="15" type="ORF">H9816_05425</name>
</gene>
<dbReference type="Pfam" id="PF01210">
    <property type="entry name" value="NAD_Gly3P_dh_N"/>
    <property type="match status" value="1"/>
</dbReference>
<feature type="binding site" evidence="7">
    <location>
        <position position="39"/>
    </location>
    <ligand>
        <name>NADPH</name>
        <dbReference type="ChEBI" id="CHEBI:57783"/>
    </ligand>
</feature>
<sequence length="335" mass="37266">MKYQINPAARCAVIGAGSWATAIVKILLENEKRVGWYIREPEIRESIAANGTNARYLQDVHLDASRLAVSGDVNEVIANADIIVLAVPSAYIKTTLEPLTVSLEDKFIVSAIKGIIAGEYITIAEFLNQDYGVPFDRIGIVSGPSHAEEVAMERLTFLTMVCKDLENARILGEKFRSRYIHPVYSTDIYGVEYGAVLKNIYALAVGICNGLGYGDNFIAVLIANSAMEMDRFMERTYPAPRDFNASVYLGDLLVTCYSKFSRNRTFGTMIGKGYSVKNTMIEMTMVAEGYYSSACINQINKRFDIRMPIADAVYRILYEKAPAAATFRRLTDELV</sequence>
<keyword evidence="5 7" id="KW-0594">Phospholipid biosynthesis</keyword>
<protein>
    <recommendedName>
        <fullName evidence="7">Glycerol-3-phosphate dehydrogenase [NAD(P)+]</fullName>
        <ecNumber evidence="7">1.1.1.94</ecNumber>
    </recommendedName>
    <alternativeName>
        <fullName evidence="7">NAD(P)(+)-dependent glycerol-3-phosphate dehydrogenase</fullName>
    </alternativeName>
    <alternativeName>
        <fullName evidence="7">NAD(P)H-dependent dihydroxyacetone-phosphate reductase</fullName>
    </alternativeName>
</protein>
<dbReference type="AlphaFoldDB" id="A0A9D2ILK1"/>
<evidence type="ECO:0000256" key="8">
    <source>
        <dbReference type="PIRSR" id="PIRSR000114-1"/>
    </source>
</evidence>
<comment type="pathway">
    <text evidence="7">Membrane lipid metabolism; glycerophospholipid metabolism.</text>
</comment>
<dbReference type="NCBIfam" id="NF000942">
    <property type="entry name" value="PRK00094.1-4"/>
    <property type="match status" value="1"/>
</dbReference>
<dbReference type="InterPro" id="IPR008927">
    <property type="entry name" value="6-PGluconate_DH-like_C_sf"/>
</dbReference>
<keyword evidence="7" id="KW-0547">Nucleotide-binding</keyword>
<dbReference type="EMBL" id="DXCC01000017">
    <property type="protein sequence ID" value="HIZ15331.1"/>
    <property type="molecule type" value="Genomic_DNA"/>
</dbReference>
<comment type="catalytic activity">
    <reaction evidence="7">
        <text>sn-glycerol 3-phosphate + NAD(+) = dihydroxyacetone phosphate + NADH + H(+)</text>
        <dbReference type="Rhea" id="RHEA:11092"/>
        <dbReference type="ChEBI" id="CHEBI:15378"/>
        <dbReference type="ChEBI" id="CHEBI:57540"/>
        <dbReference type="ChEBI" id="CHEBI:57597"/>
        <dbReference type="ChEBI" id="CHEBI:57642"/>
        <dbReference type="ChEBI" id="CHEBI:57945"/>
        <dbReference type="EC" id="1.1.1.94"/>
    </reaction>
</comment>
<feature type="binding site" evidence="7">
    <location>
        <position position="288"/>
    </location>
    <ligand>
        <name>NADPH</name>
        <dbReference type="ChEBI" id="CHEBI:57783"/>
    </ligand>
</feature>
<evidence type="ECO:0000313" key="16">
    <source>
        <dbReference type="Proteomes" id="UP000824014"/>
    </source>
</evidence>
<feature type="binding site" evidence="7">
    <location>
        <position position="145"/>
    </location>
    <ligand>
        <name>sn-glycerol 3-phosphate</name>
        <dbReference type="ChEBI" id="CHEBI:57597"/>
    </ligand>
</feature>
<feature type="binding site" evidence="7">
    <location>
        <position position="113"/>
    </location>
    <ligand>
        <name>NADPH</name>
        <dbReference type="ChEBI" id="CHEBI:57783"/>
    </ligand>
</feature>
<dbReference type="InterPro" id="IPR036291">
    <property type="entry name" value="NAD(P)-bd_dom_sf"/>
</dbReference>
<dbReference type="InterPro" id="IPR006109">
    <property type="entry name" value="G3P_DH_NAD-dep_C"/>
</dbReference>
<reference evidence="15" key="2">
    <citation type="submission" date="2021-04" db="EMBL/GenBank/DDBJ databases">
        <authorList>
            <person name="Gilroy R."/>
        </authorList>
    </citation>
    <scope>NUCLEOTIDE SEQUENCE</scope>
    <source>
        <strain evidence="15">ChiHjej11B10-19426</strain>
    </source>
</reference>
<feature type="binding site" evidence="7">
    <location>
        <position position="143"/>
    </location>
    <ligand>
        <name>sn-glycerol 3-phosphate</name>
        <dbReference type="ChEBI" id="CHEBI:57597"/>
    </ligand>
</feature>
<comment type="function">
    <text evidence="7">Catalyzes the reduction of the glycolytic intermediate dihydroxyacetone phosphate (DHAP) to sn-glycerol 3-phosphate (G3P), the key precursor for phospholipid synthesis.</text>
</comment>
<feature type="binding site" evidence="7">
    <location>
        <position position="113"/>
    </location>
    <ligand>
        <name>sn-glycerol 3-phosphate</name>
        <dbReference type="ChEBI" id="CHEBI:57597"/>
    </ligand>
</feature>
<keyword evidence="7" id="KW-0963">Cytoplasm</keyword>
<evidence type="ECO:0000256" key="7">
    <source>
        <dbReference type="HAMAP-Rule" id="MF_00394"/>
    </source>
</evidence>
<dbReference type="SUPFAM" id="SSF48179">
    <property type="entry name" value="6-phosphogluconate dehydrogenase C-terminal domain-like"/>
    <property type="match status" value="1"/>
</dbReference>
<dbReference type="GO" id="GO:0047952">
    <property type="term" value="F:glycerol-3-phosphate dehydrogenase [NAD(P)+] activity"/>
    <property type="evidence" value="ECO:0007669"/>
    <property type="project" value="UniProtKB-UniRule"/>
</dbReference>
<feature type="binding site" evidence="7">
    <location>
        <position position="286"/>
    </location>
    <ligand>
        <name>NADPH</name>
        <dbReference type="ChEBI" id="CHEBI:57783"/>
    </ligand>
</feature>
<dbReference type="GO" id="GO:0046168">
    <property type="term" value="P:glycerol-3-phosphate catabolic process"/>
    <property type="evidence" value="ECO:0007669"/>
    <property type="project" value="InterPro"/>
</dbReference>
<evidence type="ECO:0000256" key="6">
    <source>
        <dbReference type="ARBA" id="ARBA00023264"/>
    </source>
</evidence>
<feature type="binding site" evidence="7">
    <location>
        <position position="198"/>
    </location>
    <ligand>
        <name>sn-glycerol 3-phosphate</name>
        <dbReference type="ChEBI" id="CHEBI:57597"/>
    </ligand>
</feature>
<dbReference type="InterPro" id="IPR006168">
    <property type="entry name" value="G3P_DH_NAD-dep"/>
</dbReference>
<name>A0A9D2ILK1_9BACT</name>
<proteinExistence type="inferred from homology"/>
<dbReference type="PRINTS" id="PR00077">
    <property type="entry name" value="GPDHDRGNASE"/>
</dbReference>
<feature type="binding site" evidence="7">
    <location>
        <position position="56"/>
    </location>
    <ligand>
        <name>NADPH</name>
        <dbReference type="ChEBI" id="CHEBI:57783"/>
    </ligand>
</feature>
<feature type="binding site" evidence="7">
    <location>
        <position position="18"/>
    </location>
    <ligand>
        <name>NADPH</name>
        <dbReference type="ChEBI" id="CHEBI:57783"/>
    </ligand>
</feature>
<organism evidence="15 16">
    <name type="scientific">Candidatus Tidjanibacter faecipullorum</name>
    <dbReference type="NCBI Taxonomy" id="2838766"/>
    <lineage>
        <taxon>Bacteria</taxon>
        <taxon>Pseudomonadati</taxon>
        <taxon>Bacteroidota</taxon>
        <taxon>Bacteroidia</taxon>
        <taxon>Bacteroidales</taxon>
        <taxon>Rikenellaceae</taxon>
        <taxon>Tidjanibacter</taxon>
    </lineage>
</organism>
<dbReference type="Gene3D" id="1.10.1040.10">
    <property type="entry name" value="N-(1-d-carboxylethyl)-l-norvaline Dehydrogenase, domain 2"/>
    <property type="match status" value="1"/>
</dbReference>
<evidence type="ECO:0000256" key="5">
    <source>
        <dbReference type="ARBA" id="ARBA00023209"/>
    </source>
</evidence>
<evidence type="ECO:0000259" key="13">
    <source>
        <dbReference type="Pfam" id="PF01210"/>
    </source>
</evidence>
<evidence type="ECO:0000256" key="9">
    <source>
        <dbReference type="PIRSR" id="PIRSR000114-2"/>
    </source>
</evidence>
<evidence type="ECO:0000259" key="14">
    <source>
        <dbReference type="Pfam" id="PF07479"/>
    </source>
</evidence>
<feature type="binding site" evidence="9">
    <location>
        <position position="113"/>
    </location>
    <ligand>
        <name>substrate</name>
    </ligand>
</feature>
<feature type="domain" description="Glycerol-3-phosphate dehydrogenase NAD-dependent N-terminal" evidence="13">
    <location>
        <begin position="12"/>
        <end position="167"/>
    </location>
</feature>
<evidence type="ECO:0000256" key="1">
    <source>
        <dbReference type="ARBA" id="ARBA00011009"/>
    </source>
</evidence>
<feature type="binding site" evidence="7">
    <location>
        <position position="261"/>
    </location>
    <ligand>
        <name>sn-glycerol 3-phosphate</name>
        <dbReference type="ChEBI" id="CHEBI:57597"/>
    </ligand>
</feature>
<feature type="binding site" evidence="10">
    <location>
        <position position="147"/>
    </location>
    <ligand>
        <name>NAD(+)</name>
        <dbReference type="ChEBI" id="CHEBI:57540"/>
    </ligand>
</feature>
<keyword evidence="7" id="KW-0521">NADP</keyword>
<comment type="caution">
    <text evidence="7">Lacks conserved residue(s) required for the propagation of feature annotation.</text>
</comment>
<dbReference type="EC" id="1.1.1.94" evidence="7"/>
<feature type="binding site" evidence="10">
    <location>
        <position position="262"/>
    </location>
    <ligand>
        <name>NAD(+)</name>
        <dbReference type="ChEBI" id="CHEBI:57540"/>
    </ligand>
</feature>
<feature type="binding site" evidence="7">
    <location>
        <position position="262"/>
    </location>
    <ligand>
        <name>NADPH</name>
        <dbReference type="ChEBI" id="CHEBI:57783"/>
    </ligand>
</feature>
<dbReference type="GO" id="GO:0006650">
    <property type="term" value="P:glycerophospholipid metabolic process"/>
    <property type="evidence" value="ECO:0007669"/>
    <property type="project" value="UniProtKB-UniRule"/>
</dbReference>
<comment type="similarity">
    <text evidence="1 7 11">Belongs to the NAD-dependent glycerol-3-phosphate dehydrogenase family.</text>
</comment>
<accession>A0A9D2ILK1</accession>
<evidence type="ECO:0000256" key="2">
    <source>
        <dbReference type="ARBA" id="ARBA00022516"/>
    </source>
</evidence>
<feature type="binding site" evidence="7">
    <location>
        <position position="251"/>
    </location>
    <ligand>
        <name>sn-glycerol 3-phosphate</name>
        <dbReference type="ChEBI" id="CHEBI:57597"/>
    </ligand>
</feature>
<keyword evidence="3 7" id="KW-0560">Oxidoreductase</keyword>
<dbReference type="HAMAP" id="MF_00394">
    <property type="entry name" value="NAD_Glyc3P_dehydrog"/>
    <property type="match status" value="1"/>
</dbReference>
<dbReference type="GO" id="GO:0005829">
    <property type="term" value="C:cytosol"/>
    <property type="evidence" value="ECO:0007669"/>
    <property type="project" value="TreeGrafter"/>
</dbReference>
<evidence type="ECO:0000256" key="3">
    <source>
        <dbReference type="ARBA" id="ARBA00023002"/>
    </source>
</evidence>
<feature type="binding site" evidence="7">
    <location>
        <position position="263"/>
    </location>
    <ligand>
        <name>sn-glycerol 3-phosphate</name>
        <dbReference type="ChEBI" id="CHEBI:57597"/>
    </ligand>
</feature>
<comment type="caution">
    <text evidence="15">The sequence shown here is derived from an EMBL/GenBank/DDBJ whole genome shotgun (WGS) entry which is preliminary data.</text>
</comment>
<dbReference type="InterPro" id="IPR013328">
    <property type="entry name" value="6PGD_dom2"/>
</dbReference>
<dbReference type="Pfam" id="PF07479">
    <property type="entry name" value="NAD_Gly3P_dh_C"/>
    <property type="match status" value="1"/>
</dbReference>
<dbReference type="InterPro" id="IPR011128">
    <property type="entry name" value="G3P_DH_NAD-dep_N"/>
</dbReference>
<dbReference type="GO" id="GO:0051287">
    <property type="term" value="F:NAD binding"/>
    <property type="evidence" value="ECO:0007669"/>
    <property type="project" value="InterPro"/>
</dbReference>
<dbReference type="GO" id="GO:0005975">
    <property type="term" value="P:carbohydrate metabolic process"/>
    <property type="evidence" value="ECO:0007669"/>
    <property type="project" value="InterPro"/>
</dbReference>
<dbReference type="Gene3D" id="3.40.50.720">
    <property type="entry name" value="NAD(P)-binding Rossmann-like Domain"/>
    <property type="match status" value="1"/>
</dbReference>
<feature type="binding site" evidence="7">
    <location>
        <position position="262"/>
    </location>
    <ligand>
        <name>sn-glycerol 3-phosphate</name>
        <dbReference type="ChEBI" id="CHEBI:57597"/>
    </ligand>
</feature>
<feature type="binding site" evidence="7">
    <location>
        <position position="19"/>
    </location>
    <ligand>
        <name>NADPH</name>
        <dbReference type="ChEBI" id="CHEBI:57783"/>
    </ligand>
</feature>
<dbReference type="GO" id="GO:0046167">
    <property type="term" value="P:glycerol-3-phosphate biosynthetic process"/>
    <property type="evidence" value="ECO:0007669"/>
    <property type="project" value="UniProtKB-UniRule"/>
</dbReference>
<keyword evidence="4 7" id="KW-0443">Lipid metabolism</keyword>
<dbReference type="SUPFAM" id="SSF51735">
    <property type="entry name" value="NAD(P)-binding Rossmann-fold domains"/>
    <property type="match status" value="1"/>
</dbReference>
<evidence type="ECO:0000256" key="11">
    <source>
        <dbReference type="RuleBase" id="RU000437"/>
    </source>
</evidence>
<keyword evidence="7 10" id="KW-0520">NAD</keyword>
<dbReference type="Proteomes" id="UP000824014">
    <property type="component" value="Unassembled WGS sequence"/>
</dbReference>
<feature type="domain" description="Glycerol-3-phosphate dehydrogenase NAD-dependent C-terminal" evidence="14">
    <location>
        <begin position="187"/>
        <end position="325"/>
    </location>
</feature>
<evidence type="ECO:0000256" key="10">
    <source>
        <dbReference type="PIRSR" id="PIRSR000114-3"/>
    </source>
</evidence>
<comment type="catalytic activity">
    <reaction evidence="7 12">
        <text>sn-glycerol 3-phosphate + NADP(+) = dihydroxyacetone phosphate + NADPH + H(+)</text>
        <dbReference type="Rhea" id="RHEA:11096"/>
        <dbReference type="ChEBI" id="CHEBI:15378"/>
        <dbReference type="ChEBI" id="CHEBI:57597"/>
        <dbReference type="ChEBI" id="CHEBI:57642"/>
        <dbReference type="ChEBI" id="CHEBI:57783"/>
        <dbReference type="ChEBI" id="CHEBI:58349"/>
        <dbReference type="EC" id="1.1.1.94"/>
    </reaction>
</comment>
<dbReference type="GO" id="GO:0008654">
    <property type="term" value="P:phospholipid biosynthetic process"/>
    <property type="evidence" value="ECO:0007669"/>
    <property type="project" value="UniProtKB-KW"/>
</dbReference>
<reference evidence="15" key="1">
    <citation type="journal article" date="2021" name="PeerJ">
        <title>Extensive microbial diversity within the chicken gut microbiome revealed by metagenomics and culture.</title>
        <authorList>
            <person name="Gilroy R."/>
            <person name="Ravi A."/>
            <person name="Getino M."/>
            <person name="Pursley I."/>
            <person name="Horton D.L."/>
            <person name="Alikhan N.F."/>
            <person name="Baker D."/>
            <person name="Gharbi K."/>
            <person name="Hall N."/>
            <person name="Watson M."/>
            <person name="Adriaenssens E.M."/>
            <person name="Foster-Nyarko E."/>
            <person name="Jarju S."/>
            <person name="Secka A."/>
            <person name="Antonio M."/>
            <person name="Oren A."/>
            <person name="Chaudhuri R.R."/>
            <person name="La Ragione R."/>
            <person name="Hildebrand F."/>
            <person name="Pallen M.J."/>
        </authorList>
    </citation>
    <scope>NUCLEOTIDE SEQUENCE</scope>
    <source>
        <strain evidence="15">ChiHjej11B10-19426</strain>
    </source>
</reference>
<dbReference type="PROSITE" id="PS00957">
    <property type="entry name" value="NAD_G3PDH"/>
    <property type="match status" value="1"/>
</dbReference>